<comment type="caution">
    <text evidence="3">The sequence shown here is derived from an EMBL/GenBank/DDBJ whole genome shotgun (WGS) entry which is preliminary data.</text>
</comment>
<accession>A0AAW0Z4C5</accession>
<feature type="region of interest" description="Disordered" evidence="1">
    <location>
        <begin position="500"/>
        <end position="563"/>
    </location>
</feature>
<dbReference type="EMBL" id="JBCAWK010000002">
    <property type="protein sequence ID" value="KAK8865713.1"/>
    <property type="molecule type" value="Genomic_DNA"/>
</dbReference>
<sequence>MKTSTSFAILALLASASTSFAAPLPLPSNPDVDIKLDLDMNKGKKPTGAHMENGKMVGHEHEKNQKQGEKHHTRAEGSSDGLGREVSSLAQISARGILTREIFWAQQLVNGNSTPLQSGSAPSGGISRLSSVTKPITSTVSDTLDNGTLTPILGVTADDLLDRPTGVPASSKIGSNTSQLVNDTKFAPGSGSGPIINPSSTGGSTVPVLKDSERMVNNDAGSTLASVPEGQSLNSTEKSAQGLTANSKVVDTKSVDWTTSTIGKDTSGVDRTASSVTTGAASADKTAVPIAKDTDDGVNKSLTNDLVGKLVNSKDVSTATNGLGVDKTASGTISKDGAHVNTSDVGNTLKVSSTEDRVIKDVPGGGNNQPVPATLKAVNTGGTTKGTDSTKHSAEGSVAKDIDSAENTSGTGSTARPITSPAQKDIKNVDHTSSSVGKTSHSATYTNTDKTVDPVSAQVFPSGDNSQSSLLTVTNPNAQAKVLQTPGKADTLVDQDVNTNSAQNATGGLAPSSTSNNGHDKAAVGNNDNDVNVKVETPNRVKDGLVVDQSGQKVGPSDQRGNVVEEVVQGKILDKEFSKSSTAHSTTHHSSPPSASHSTSHSAPSASHSHGTTSTTPHPQVFAGYKSTTTAAAASVSSTHAASHSAHASVSTSGRGGTHSASATHADSKAAKSVVSAPALDIGLTSHDIDVKPHISSTPLTFLPVISSTLTLTHSSILPTITSSTKPKSKPKPEQARVAYGSKDQHIVSCDGLDHGDSDLIEECISGDLVDLKPKRTEVCPDDMQHDIHYLANADPIHADQSEQIAKYVRLCLAAGSL</sequence>
<feature type="compositionally biased region" description="Low complexity" evidence="1">
    <location>
        <begin position="636"/>
        <end position="653"/>
    </location>
</feature>
<feature type="region of interest" description="Disordered" evidence="1">
    <location>
        <begin position="42"/>
        <end position="83"/>
    </location>
</feature>
<gene>
    <name evidence="3" type="ORF">IAR55_000858</name>
</gene>
<keyword evidence="2" id="KW-0732">Signal</keyword>
<feature type="compositionally biased region" description="Polar residues" evidence="1">
    <location>
        <begin position="405"/>
        <end position="422"/>
    </location>
</feature>
<dbReference type="AlphaFoldDB" id="A0AAW0Z4C5"/>
<feature type="compositionally biased region" description="Polar residues" evidence="1">
    <location>
        <begin position="500"/>
        <end position="517"/>
    </location>
</feature>
<keyword evidence="4" id="KW-1185">Reference proteome</keyword>
<evidence type="ECO:0000313" key="4">
    <source>
        <dbReference type="Proteomes" id="UP001388673"/>
    </source>
</evidence>
<reference evidence="3 4" key="1">
    <citation type="journal article" date="2024" name="bioRxiv">
        <title>Comparative genomics of Cryptococcus and Kwoniella reveals pathogenesis evolution and contrasting karyotype dynamics via intercentromeric recombination or chromosome fusion.</title>
        <authorList>
            <person name="Coelho M.A."/>
            <person name="David-Palma M."/>
            <person name="Shea T."/>
            <person name="Bowers K."/>
            <person name="McGinley-Smith S."/>
            <person name="Mohammad A.W."/>
            <person name="Gnirke A."/>
            <person name="Yurkov A.M."/>
            <person name="Nowrousian M."/>
            <person name="Sun S."/>
            <person name="Cuomo C.A."/>
            <person name="Heitman J."/>
        </authorList>
    </citation>
    <scope>NUCLEOTIDE SEQUENCE [LARGE SCALE GENOMIC DNA]</scope>
    <source>
        <strain evidence="3 4">CBS 13917</strain>
    </source>
</reference>
<feature type="compositionally biased region" description="Polar residues" evidence="1">
    <location>
        <begin position="431"/>
        <end position="449"/>
    </location>
</feature>
<name>A0AAW0Z4C5_9TREE</name>
<feature type="compositionally biased region" description="Low complexity" evidence="1">
    <location>
        <begin position="193"/>
        <end position="204"/>
    </location>
</feature>
<feature type="compositionally biased region" description="Polar residues" evidence="1">
    <location>
        <begin position="172"/>
        <end position="182"/>
    </location>
</feature>
<dbReference type="RefSeq" id="XP_066805192.1">
    <property type="nucleotide sequence ID" value="XM_066943991.1"/>
</dbReference>
<dbReference type="GeneID" id="92178117"/>
<protein>
    <submittedName>
        <fullName evidence="3">Uncharacterized protein</fullName>
    </submittedName>
</protein>
<dbReference type="Proteomes" id="UP001388673">
    <property type="component" value="Unassembled WGS sequence"/>
</dbReference>
<feature type="compositionally biased region" description="Basic and acidic residues" evidence="1">
    <location>
        <begin position="388"/>
        <end position="403"/>
    </location>
</feature>
<dbReference type="KEGG" id="kne:92178117"/>
<feature type="compositionally biased region" description="Low complexity" evidence="1">
    <location>
        <begin position="580"/>
        <end position="619"/>
    </location>
</feature>
<feature type="compositionally biased region" description="Basic and acidic residues" evidence="1">
    <location>
        <begin position="57"/>
        <end position="77"/>
    </location>
</feature>
<feature type="signal peptide" evidence="2">
    <location>
        <begin position="1"/>
        <end position="21"/>
    </location>
</feature>
<feature type="region of interest" description="Disordered" evidence="1">
    <location>
        <begin position="361"/>
        <end position="450"/>
    </location>
</feature>
<evidence type="ECO:0000256" key="1">
    <source>
        <dbReference type="SAM" id="MobiDB-lite"/>
    </source>
</evidence>
<organism evidence="3 4">
    <name type="scientific">Kwoniella newhampshirensis</name>
    <dbReference type="NCBI Taxonomy" id="1651941"/>
    <lineage>
        <taxon>Eukaryota</taxon>
        <taxon>Fungi</taxon>
        <taxon>Dikarya</taxon>
        <taxon>Basidiomycota</taxon>
        <taxon>Agaricomycotina</taxon>
        <taxon>Tremellomycetes</taxon>
        <taxon>Tremellales</taxon>
        <taxon>Cryptococcaceae</taxon>
        <taxon>Kwoniella</taxon>
    </lineage>
</organism>
<evidence type="ECO:0000313" key="3">
    <source>
        <dbReference type="EMBL" id="KAK8865713.1"/>
    </source>
</evidence>
<proteinExistence type="predicted"/>
<feature type="region of interest" description="Disordered" evidence="1">
    <location>
        <begin position="166"/>
        <end position="205"/>
    </location>
</feature>
<feature type="compositionally biased region" description="Basic and acidic residues" evidence="1">
    <location>
        <begin position="531"/>
        <end position="545"/>
    </location>
</feature>
<feature type="region of interest" description="Disordered" evidence="1">
    <location>
        <begin position="221"/>
        <end position="240"/>
    </location>
</feature>
<feature type="region of interest" description="Disordered" evidence="1">
    <location>
        <begin position="576"/>
        <end position="622"/>
    </location>
</feature>
<feature type="region of interest" description="Disordered" evidence="1">
    <location>
        <begin position="636"/>
        <end position="669"/>
    </location>
</feature>
<evidence type="ECO:0000256" key="2">
    <source>
        <dbReference type="SAM" id="SignalP"/>
    </source>
</evidence>
<feature type="chain" id="PRO_5043340168" evidence="2">
    <location>
        <begin position="22"/>
        <end position="818"/>
    </location>
</feature>